<name>A0A545T5F6_9GAMM</name>
<dbReference type="InterPro" id="IPR029063">
    <property type="entry name" value="SAM-dependent_MTases_sf"/>
</dbReference>
<evidence type="ECO:0000313" key="7">
    <source>
        <dbReference type="EMBL" id="TQV72398.1"/>
    </source>
</evidence>
<organism evidence="7 8">
    <name type="scientific">Aliikangiella marina</name>
    <dbReference type="NCBI Taxonomy" id="1712262"/>
    <lineage>
        <taxon>Bacteria</taxon>
        <taxon>Pseudomonadati</taxon>
        <taxon>Pseudomonadota</taxon>
        <taxon>Gammaproteobacteria</taxon>
        <taxon>Oceanospirillales</taxon>
        <taxon>Pleioneaceae</taxon>
        <taxon>Aliikangiella</taxon>
    </lineage>
</organism>
<dbReference type="EMBL" id="VIKR01000005">
    <property type="protein sequence ID" value="TQV72398.1"/>
    <property type="molecule type" value="Genomic_DNA"/>
</dbReference>
<dbReference type="InterPro" id="IPR050078">
    <property type="entry name" value="Ribosomal_L11_MeTrfase_PrmA"/>
</dbReference>
<keyword evidence="4 6" id="KW-0808">Transferase</keyword>
<gene>
    <name evidence="6 7" type="primary">prmA</name>
    <name evidence="7" type="ORF">FLL45_19505</name>
</gene>
<dbReference type="GO" id="GO:0005840">
    <property type="term" value="C:ribosome"/>
    <property type="evidence" value="ECO:0007669"/>
    <property type="project" value="UniProtKB-KW"/>
</dbReference>
<feature type="binding site" evidence="6">
    <location>
        <position position="166"/>
    </location>
    <ligand>
        <name>S-adenosyl-L-methionine</name>
        <dbReference type="ChEBI" id="CHEBI:59789"/>
    </ligand>
</feature>
<keyword evidence="2 6" id="KW-0963">Cytoplasm</keyword>
<evidence type="ECO:0000313" key="8">
    <source>
        <dbReference type="Proteomes" id="UP000317839"/>
    </source>
</evidence>
<dbReference type="Proteomes" id="UP000317839">
    <property type="component" value="Unassembled WGS sequence"/>
</dbReference>
<sequence length="296" mass="32743">MPWLQLRLNTTEEFADTIGDALMAMGALSVTLMDAEDIPILEPAPGETPLWQNIQMMVLFDAQTDTDHLLCAWRENTLSQHSQDEKFELLEDKDWEREWMDRFEPMKFGERLWICPSWKPIPDQTAVNVMLDPGLAFGTGTHPTTALCLNWLDSLDLQGKTVIDFGCGSGILAIAALKLGAKTVYAVDIDPQAILATEENAKRNDVFDERLVIGKPEAIEGVVVDVIVANILAGPLESLAPQISAHCDSRGKLALSGLLDSQAEAISQTYAQWFEMDPPTFKDEWTRLSGTKVVGV</sequence>
<feature type="binding site" evidence="6">
    <location>
        <position position="145"/>
    </location>
    <ligand>
        <name>S-adenosyl-L-methionine</name>
        <dbReference type="ChEBI" id="CHEBI:59789"/>
    </ligand>
</feature>
<keyword evidence="5 6" id="KW-0949">S-adenosyl-L-methionine</keyword>
<comment type="function">
    <text evidence="6">Methylates ribosomal protein L11.</text>
</comment>
<evidence type="ECO:0000256" key="2">
    <source>
        <dbReference type="ARBA" id="ARBA00022490"/>
    </source>
</evidence>
<keyword evidence="8" id="KW-1185">Reference proteome</keyword>
<keyword evidence="7" id="KW-0687">Ribonucleoprotein</keyword>
<dbReference type="PANTHER" id="PTHR43648:SF1">
    <property type="entry name" value="ELECTRON TRANSFER FLAVOPROTEIN BETA SUBUNIT LYSINE METHYLTRANSFERASE"/>
    <property type="match status" value="1"/>
</dbReference>
<evidence type="ECO:0000256" key="3">
    <source>
        <dbReference type="ARBA" id="ARBA00022603"/>
    </source>
</evidence>
<evidence type="ECO:0000256" key="4">
    <source>
        <dbReference type="ARBA" id="ARBA00022679"/>
    </source>
</evidence>
<dbReference type="InterPro" id="IPR004498">
    <property type="entry name" value="Ribosomal_PrmA_MeTrfase"/>
</dbReference>
<dbReference type="CDD" id="cd02440">
    <property type="entry name" value="AdoMet_MTases"/>
    <property type="match status" value="1"/>
</dbReference>
<keyword evidence="7" id="KW-0689">Ribosomal protein</keyword>
<dbReference type="GO" id="GO:0005829">
    <property type="term" value="C:cytosol"/>
    <property type="evidence" value="ECO:0007669"/>
    <property type="project" value="TreeGrafter"/>
</dbReference>
<dbReference type="SUPFAM" id="SSF53335">
    <property type="entry name" value="S-adenosyl-L-methionine-dependent methyltransferases"/>
    <property type="match status" value="1"/>
</dbReference>
<feature type="binding site" evidence="6">
    <location>
        <position position="188"/>
    </location>
    <ligand>
        <name>S-adenosyl-L-methionine</name>
        <dbReference type="ChEBI" id="CHEBI:59789"/>
    </ligand>
</feature>
<accession>A0A545T5F6</accession>
<dbReference type="OrthoDB" id="9785995at2"/>
<evidence type="ECO:0000256" key="5">
    <source>
        <dbReference type="ARBA" id="ARBA00022691"/>
    </source>
</evidence>
<evidence type="ECO:0000256" key="1">
    <source>
        <dbReference type="ARBA" id="ARBA00009741"/>
    </source>
</evidence>
<comment type="subcellular location">
    <subcellularLocation>
        <location evidence="6">Cytoplasm</location>
    </subcellularLocation>
</comment>
<reference evidence="7 8" key="1">
    <citation type="submission" date="2019-06" db="EMBL/GenBank/DDBJ databases">
        <title>Draft genome of Aliikangiella marina GYP-15.</title>
        <authorList>
            <person name="Wang G."/>
        </authorList>
    </citation>
    <scope>NUCLEOTIDE SEQUENCE [LARGE SCALE GENOMIC DNA]</scope>
    <source>
        <strain evidence="7 8">GYP-15</strain>
    </source>
</reference>
<proteinExistence type="inferred from homology"/>
<comment type="catalytic activity">
    <reaction evidence="6">
        <text>L-lysyl-[protein] + 3 S-adenosyl-L-methionine = N(6),N(6),N(6)-trimethyl-L-lysyl-[protein] + 3 S-adenosyl-L-homocysteine + 3 H(+)</text>
        <dbReference type="Rhea" id="RHEA:54192"/>
        <dbReference type="Rhea" id="RHEA-COMP:9752"/>
        <dbReference type="Rhea" id="RHEA-COMP:13826"/>
        <dbReference type="ChEBI" id="CHEBI:15378"/>
        <dbReference type="ChEBI" id="CHEBI:29969"/>
        <dbReference type="ChEBI" id="CHEBI:57856"/>
        <dbReference type="ChEBI" id="CHEBI:59789"/>
        <dbReference type="ChEBI" id="CHEBI:61961"/>
    </reaction>
</comment>
<dbReference type="NCBIfam" id="TIGR00406">
    <property type="entry name" value="prmA"/>
    <property type="match status" value="1"/>
</dbReference>
<evidence type="ECO:0000256" key="6">
    <source>
        <dbReference type="HAMAP-Rule" id="MF_00735"/>
    </source>
</evidence>
<dbReference type="EC" id="2.1.1.-" evidence="6"/>
<keyword evidence="3 6" id="KW-0489">Methyltransferase</keyword>
<comment type="similarity">
    <text evidence="1 6">Belongs to the methyltransferase superfamily. PrmA family.</text>
</comment>
<dbReference type="RefSeq" id="WP_142943728.1">
    <property type="nucleotide sequence ID" value="NZ_VIKR01000005.1"/>
</dbReference>
<dbReference type="Pfam" id="PF06325">
    <property type="entry name" value="PrmA"/>
    <property type="match status" value="1"/>
</dbReference>
<comment type="caution">
    <text evidence="7">The sequence shown here is derived from an EMBL/GenBank/DDBJ whole genome shotgun (WGS) entry which is preliminary data.</text>
</comment>
<dbReference type="AlphaFoldDB" id="A0A545T5F6"/>
<dbReference type="Gene3D" id="3.40.50.150">
    <property type="entry name" value="Vaccinia Virus protein VP39"/>
    <property type="match status" value="1"/>
</dbReference>
<dbReference type="GO" id="GO:0016279">
    <property type="term" value="F:protein-lysine N-methyltransferase activity"/>
    <property type="evidence" value="ECO:0007669"/>
    <property type="project" value="TreeGrafter"/>
</dbReference>
<protein>
    <recommendedName>
        <fullName evidence="6">Ribosomal protein L11 methyltransferase</fullName>
        <shortName evidence="6">L11 Mtase</shortName>
        <ecNumber evidence="6">2.1.1.-</ecNumber>
    </recommendedName>
</protein>
<dbReference type="HAMAP" id="MF_00735">
    <property type="entry name" value="Methyltr_PrmA"/>
    <property type="match status" value="1"/>
</dbReference>
<feature type="binding site" evidence="6">
    <location>
        <position position="230"/>
    </location>
    <ligand>
        <name>S-adenosyl-L-methionine</name>
        <dbReference type="ChEBI" id="CHEBI:59789"/>
    </ligand>
</feature>
<dbReference type="PIRSF" id="PIRSF000401">
    <property type="entry name" value="RPL11_MTase"/>
    <property type="match status" value="1"/>
</dbReference>
<dbReference type="GO" id="GO:0032259">
    <property type="term" value="P:methylation"/>
    <property type="evidence" value="ECO:0007669"/>
    <property type="project" value="UniProtKB-KW"/>
</dbReference>
<dbReference type="PANTHER" id="PTHR43648">
    <property type="entry name" value="ELECTRON TRANSFER FLAVOPROTEIN BETA SUBUNIT LYSINE METHYLTRANSFERASE"/>
    <property type="match status" value="1"/>
</dbReference>